<dbReference type="Proteomes" id="UP001597062">
    <property type="component" value="Unassembled WGS sequence"/>
</dbReference>
<dbReference type="Pfam" id="PF13302">
    <property type="entry name" value="Acetyltransf_3"/>
    <property type="match status" value="1"/>
</dbReference>
<evidence type="ECO:0000259" key="1">
    <source>
        <dbReference type="PROSITE" id="PS51186"/>
    </source>
</evidence>
<protein>
    <submittedName>
        <fullName evidence="2">GNAT family N-acetyltransferase</fullName>
        <ecNumber evidence="2">2.3.-.-</ecNumber>
    </submittedName>
</protein>
<comment type="caution">
    <text evidence="2">The sequence shown here is derived from an EMBL/GenBank/DDBJ whole genome shotgun (WGS) entry which is preliminary data.</text>
</comment>
<feature type="domain" description="N-acetyltransferase" evidence="1">
    <location>
        <begin position="8"/>
        <end position="165"/>
    </location>
</feature>
<reference evidence="3" key="1">
    <citation type="journal article" date="2019" name="Int. J. Syst. Evol. Microbiol.">
        <title>The Global Catalogue of Microorganisms (GCM) 10K type strain sequencing project: providing services to taxonomists for standard genome sequencing and annotation.</title>
        <authorList>
            <consortium name="The Broad Institute Genomics Platform"/>
            <consortium name="The Broad Institute Genome Sequencing Center for Infectious Disease"/>
            <person name="Wu L."/>
            <person name="Ma J."/>
        </authorList>
    </citation>
    <scope>NUCLEOTIDE SEQUENCE [LARGE SCALE GENOMIC DNA]</scope>
    <source>
        <strain evidence="3">CCUG 60527</strain>
    </source>
</reference>
<dbReference type="PROSITE" id="PS51186">
    <property type="entry name" value="GNAT"/>
    <property type="match status" value="1"/>
</dbReference>
<dbReference type="InterPro" id="IPR000182">
    <property type="entry name" value="GNAT_dom"/>
</dbReference>
<accession>A0ABW3JRC5</accession>
<keyword evidence="3" id="KW-1185">Reference proteome</keyword>
<evidence type="ECO:0000313" key="3">
    <source>
        <dbReference type="Proteomes" id="UP001597062"/>
    </source>
</evidence>
<dbReference type="RefSeq" id="WP_386106774.1">
    <property type="nucleotide sequence ID" value="NZ_JBHTJR010000042.1"/>
</dbReference>
<dbReference type="InterPro" id="IPR051531">
    <property type="entry name" value="N-acetyltransferase"/>
</dbReference>
<dbReference type="PANTHER" id="PTHR43792:SF16">
    <property type="entry name" value="N-ACETYLTRANSFERASE DOMAIN-CONTAINING PROTEIN"/>
    <property type="match status" value="1"/>
</dbReference>
<dbReference type="EC" id="2.3.-.-" evidence="2"/>
<proteinExistence type="predicted"/>
<organism evidence="2 3">
    <name type="scientific">Tenacibaculum geojense</name>
    <dbReference type="NCBI Taxonomy" id="915352"/>
    <lineage>
        <taxon>Bacteria</taxon>
        <taxon>Pseudomonadati</taxon>
        <taxon>Bacteroidota</taxon>
        <taxon>Flavobacteriia</taxon>
        <taxon>Flavobacteriales</taxon>
        <taxon>Flavobacteriaceae</taxon>
        <taxon>Tenacibaculum</taxon>
    </lineage>
</organism>
<dbReference type="SUPFAM" id="SSF55729">
    <property type="entry name" value="Acyl-CoA N-acyltransferases (Nat)"/>
    <property type="match status" value="1"/>
</dbReference>
<gene>
    <name evidence="2" type="ORF">ACFQ1U_07115</name>
</gene>
<sequence>MIFETERLLVRKLEVSDIEGFFELQSNPNVMQYATGNVQSREAIEFELKDLISKYSDSKNDFWIYAVALKTNNEFIGTVAFVKDGKDDEIGYRIIERCWGLGYGNEICGGMVCYAKARCIPKLVGYVVDVNKASAKILVNNGFTAVHKFVSDDINLPETKYEIIL</sequence>
<dbReference type="PANTHER" id="PTHR43792">
    <property type="entry name" value="GNAT FAMILY, PUTATIVE (AFU_ORTHOLOGUE AFUA_3G00765)-RELATED-RELATED"/>
    <property type="match status" value="1"/>
</dbReference>
<dbReference type="EMBL" id="JBHTJR010000042">
    <property type="protein sequence ID" value="MFD0992970.1"/>
    <property type="molecule type" value="Genomic_DNA"/>
</dbReference>
<dbReference type="InterPro" id="IPR016181">
    <property type="entry name" value="Acyl_CoA_acyltransferase"/>
</dbReference>
<keyword evidence="2" id="KW-0012">Acyltransferase</keyword>
<keyword evidence="2" id="KW-0808">Transferase</keyword>
<dbReference type="GO" id="GO:0016746">
    <property type="term" value="F:acyltransferase activity"/>
    <property type="evidence" value="ECO:0007669"/>
    <property type="project" value="UniProtKB-KW"/>
</dbReference>
<name>A0ABW3JRC5_9FLAO</name>
<dbReference type="Gene3D" id="3.40.630.30">
    <property type="match status" value="1"/>
</dbReference>
<evidence type="ECO:0000313" key="2">
    <source>
        <dbReference type="EMBL" id="MFD0992970.1"/>
    </source>
</evidence>